<organism evidence="2 3">
    <name type="scientific">Euplotes crassus</name>
    <dbReference type="NCBI Taxonomy" id="5936"/>
    <lineage>
        <taxon>Eukaryota</taxon>
        <taxon>Sar</taxon>
        <taxon>Alveolata</taxon>
        <taxon>Ciliophora</taxon>
        <taxon>Intramacronucleata</taxon>
        <taxon>Spirotrichea</taxon>
        <taxon>Hypotrichia</taxon>
        <taxon>Euplotida</taxon>
        <taxon>Euplotidae</taxon>
        <taxon>Moneuplotes</taxon>
    </lineage>
</organism>
<evidence type="ECO:0000313" key="3">
    <source>
        <dbReference type="Proteomes" id="UP001295684"/>
    </source>
</evidence>
<accession>A0AAD1X5I3</accession>
<dbReference type="EMBL" id="CAMPGE010002733">
    <property type="protein sequence ID" value="CAI2361544.1"/>
    <property type="molecule type" value="Genomic_DNA"/>
</dbReference>
<evidence type="ECO:0000256" key="1">
    <source>
        <dbReference type="SAM" id="MobiDB-lite"/>
    </source>
</evidence>
<feature type="compositionally biased region" description="Basic residues" evidence="1">
    <location>
        <begin position="351"/>
        <end position="363"/>
    </location>
</feature>
<reference evidence="2" key="1">
    <citation type="submission" date="2023-07" db="EMBL/GenBank/DDBJ databases">
        <authorList>
            <consortium name="AG Swart"/>
            <person name="Singh M."/>
            <person name="Singh A."/>
            <person name="Seah K."/>
            <person name="Emmerich C."/>
        </authorList>
    </citation>
    <scope>NUCLEOTIDE SEQUENCE</scope>
    <source>
        <strain evidence="2">DP1</strain>
    </source>
</reference>
<feature type="compositionally biased region" description="Polar residues" evidence="1">
    <location>
        <begin position="328"/>
        <end position="347"/>
    </location>
</feature>
<name>A0AAD1X5I3_EUPCR</name>
<keyword evidence="3" id="KW-1185">Reference proteome</keyword>
<dbReference type="AlphaFoldDB" id="A0AAD1X5I3"/>
<dbReference type="Proteomes" id="UP001295684">
    <property type="component" value="Unassembled WGS sequence"/>
</dbReference>
<sequence length="417" mass="47997">MSLQEQAAHLKILKENDKKPSMFQKKCLSNQNQHLGQPSPHEIYTSADYKKSYQDKRSYIDKCRDTEILLENKILMAKISKINKIGSGIQKNLKVAKRRRSVTAKSTKKKLTLSKDKLARTSTRKSLLSKSSAIDSKHHLENKQIVARINQVKSVVANQMKVHQSHEIVKKVPNHNKFSFCKGRSKYFINQVNGLQISEHQEPKTNVFQRLCPKESYPQQDFAKPHLKHSCSRGQLATTFNTLCKDNNEVKEAQVSIDPKLNQIFIPSSINSPKEMAKHLNVNPNNQKSHQDSSTHSKMSKTTRARPMTQNEDQRFLSKFQEDEEYRPSTSRQLPTNFKLQNESSPNYLRALKKARSSSRRSLKSTAKSKNPKIFTSYSQRTLKLYQNPRLHLNKPVGSANGKKKSQPDIWNKINMF</sequence>
<evidence type="ECO:0000313" key="2">
    <source>
        <dbReference type="EMBL" id="CAI2361544.1"/>
    </source>
</evidence>
<comment type="caution">
    <text evidence="2">The sequence shown here is derived from an EMBL/GenBank/DDBJ whole genome shotgun (WGS) entry which is preliminary data.</text>
</comment>
<gene>
    <name evidence="2" type="ORF">ECRASSUSDP1_LOCUS2855</name>
</gene>
<proteinExistence type="predicted"/>
<feature type="region of interest" description="Disordered" evidence="1">
    <location>
        <begin position="279"/>
        <end position="375"/>
    </location>
</feature>
<protein>
    <submittedName>
        <fullName evidence="2">Uncharacterized protein</fullName>
    </submittedName>
</protein>